<comment type="caution">
    <text evidence="6">The sequence shown here is derived from an EMBL/GenBank/DDBJ whole genome shotgun (WGS) entry which is preliminary data.</text>
</comment>
<dbReference type="SMART" id="SM00421">
    <property type="entry name" value="HTH_LUXR"/>
    <property type="match status" value="1"/>
</dbReference>
<dbReference type="PANTHER" id="PTHR43214:SF44">
    <property type="entry name" value="TWO-COMPONENT RESPONSE REGULATOR"/>
    <property type="match status" value="1"/>
</dbReference>
<dbReference type="CDD" id="cd17535">
    <property type="entry name" value="REC_NarL-like"/>
    <property type="match status" value="1"/>
</dbReference>
<evidence type="ECO:0000256" key="1">
    <source>
        <dbReference type="ARBA" id="ARBA00022553"/>
    </source>
</evidence>
<dbReference type="SMART" id="SM00448">
    <property type="entry name" value="REC"/>
    <property type="match status" value="1"/>
</dbReference>
<dbReference type="Proteomes" id="UP001139193">
    <property type="component" value="Unassembled WGS sequence"/>
</dbReference>
<proteinExistence type="predicted"/>
<dbReference type="InterPro" id="IPR016032">
    <property type="entry name" value="Sig_transdc_resp-reg_C-effctor"/>
</dbReference>
<evidence type="ECO:0000256" key="3">
    <source>
        <dbReference type="PROSITE-ProRule" id="PRU00169"/>
    </source>
</evidence>
<keyword evidence="2" id="KW-0238">DNA-binding</keyword>
<organism evidence="6 7">
    <name type="scientific">Hymenobacter cyanobacteriorum</name>
    <dbReference type="NCBI Taxonomy" id="2926463"/>
    <lineage>
        <taxon>Bacteria</taxon>
        <taxon>Pseudomonadati</taxon>
        <taxon>Bacteroidota</taxon>
        <taxon>Cytophagia</taxon>
        <taxon>Cytophagales</taxon>
        <taxon>Hymenobacteraceae</taxon>
        <taxon>Hymenobacter</taxon>
    </lineage>
</organism>
<dbReference type="Pfam" id="PF00196">
    <property type="entry name" value="GerE"/>
    <property type="match status" value="1"/>
</dbReference>
<dbReference type="PANTHER" id="PTHR43214">
    <property type="entry name" value="TWO-COMPONENT RESPONSE REGULATOR"/>
    <property type="match status" value="1"/>
</dbReference>
<dbReference type="AlphaFoldDB" id="A0A9X1VI34"/>
<dbReference type="InterPro" id="IPR011006">
    <property type="entry name" value="CheY-like_superfamily"/>
</dbReference>
<dbReference type="PRINTS" id="PR00038">
    <property type="entry name" value="HTHLUXR"/>
</dbReference>
<evidence type="ECO:0000313" key="7">
    <source>
        <dbReference type="Proteomes" id="UP001139193"/>
    </source>
</evidence>
<keyword evidence="1 3" id="KW-0597">Phosphoprotein</keyword>
<name>A0A9X1VI34_9BACT</name>
<reference evidence="6" key="1">
    <citation type="submission" date="2022-03" db="EMBL/GenBank/DDBJ databases">
        <title>Bacterial whole genome sequence for Hymenobacter sp. DH14.</title>
        <authorList>
            <person name="Le V."/>
        </authorList>
    </citation>
    <scope>NUCLEOTIDE SEQUENCE</scope>
    <source>
        <strain evidence="6">DH14</strain>
    </source>
</reference>
<dbReference type="InterPro" id="IPR000792">
    <property type="entry name" value="Tscrpt_reg_LuxR_C"/>
</dbReference>
<dbReference type="SUPFAM" id="SSF46894">
    <property type="entry name" value="C-terminal effector domain of the bipartite response regulators"/>
    <property type="match status" value="1"/>
</dbReference>
<evidence type="ECO:0000313" key="6">
    <source>
        <dbReference type="EMBL" id="MCI1186791.1"/>
    </source>
</evidence>
<dbReference type="GO" id="GO:0000160">
    <property type="term" value="P:phosphorelay signal transduction system"/>
    <property type="evidence" value="ECO:0007669"/>
    <property type="project" value="InterPro"/>
</dbReference>
<dbReference type="PROSITE" id="PS50110">
    <property type="entry name" value="RESPONSE_REGULATORY"/>
    <property type="match status" value="1"/>
</dbReference>
<feature type="domain" description="Response regulatory" evidence="5">
    <location>
        <begin position="6"/>
        <end position="126"/>
    </location>
</feature>
<dbReference type="SUPFAM" id="SSF52172">
    <property type="entry name" value="CheY-like"/>
    <property type="match status" value="1"/>
</dbReference>
<dbReference type="PROSITE" id="PS50043">
    <property type="entry name" value="HTH_LUXR_2"/>
    <property type="match status" value="1"/>
</dbReference>
<sequence length="215" mass="23263">MPSQCRLLIVDDHQMLTQSLAALLATEADLRVVGQLASGAALLAWLPTPPTAAPADVLLLDLHLPPPDGFALLPLLRQQWPGLRVVVFSTLATPEVLARVEAAGAWGFVPKSADAGQLLAAIRAVCRGEKTFPRRLPSAAPTPSPDSEALLRVQRLSPREREIIGLICEGLTTRDMAAQLSLSEFTVGTHRRNILHKLELHNVAALTQFARDYLL</sequence>
<keyword evidence="7" id="KW-1185">Reference proteome</keyword>
<dbReference type="Pfam" id="PF00072">
    <property type="entry name" value="Response_reg"/>
    <property type="match status" value="1"/>
</dbReference>
<dbReference type="InterPro" id="IPR039420">
    <property type="entry name" value="WalR-like"/>
</dbReference>
<dbReference type="InterPro" id="IPR001789">
    <property type="entry name" value="Sig_transdc_resp-reg_receiver"/>
</dbReference>
<gene>
    <name evidence="6" type="ORF">MON38_05125</name>
</gene>
<evidence type="ECO:0000256" key="2">
    <source>
        <dbReference type="ARBA" id="ARBA00023125"/>
    </source>
</evidence>
<dbReference type="Gene3D" id="3.40.50.2300">
    <property type="match status" value="1"/>
</dbReference>
<evidence type="ECO:0000259" key="5">
    <source>
        <dbReference type="PROSITE" id="PS50110"/>
    </source>
</evidence>
<dbReference type="GO" id="GO:0003677">
    <property type="term" value="F:DNA binding"/>
    <property type="evidence" value="ECO:0007669"/>
    <property type="project" value="UniProtKB-KW"/>
</dbReference>
<feature type="modified residue" description="4-aspartylphosphate" evidence="3">
    <location>
        <position position="61"/>
    </location>
</feature>
<dbReference type="InterPro" id="IPR058245">
    <property type="entry name" value="NreC/VraR/RcsB-like_REC"/>
</dbReference>
<dbReference type="CDD" id="cd06170">
    <property type="entry name" value="LuxR_C_like"/>
    <property type="match status" value="1"/>
</dbReference>
<dbReference type="GO" id="GO:0006355">
    <property type="term" value="P:regulation of DNA-templated transcription"/>
    <property type="evidence" value="ECO:0007669"/>
    <property type="project" value="InterPro"/>
</dbReference>
<dbReference type="EMBL" id="JALBGC010000001">
    <property type="protein sequence ID" value="MCI1186791.1"/>
    <property type="molecule type" value="Genomic_DNA"/>
</dbReference>
<accession>A0A9X1VI34</accession>
<protein>
    <submittedName>
        <fullName evidence="6">Response regulator transcription factor</fullName>
    </submittedName>
</protein>
<evidence type="ECO:0000259" key="4">
    <source>
        <dbReference type="PROSITE" id="PS50043"/>
    </source>
</evidence>
<feature type="domain" description="HTH luxR-type" evidence="4">
    <location>
        <begin position="149"/>
        <end position="214"/>
    </location>
</feature>
<dbReference type="RefSeq" id="WP_241935057.1">
    <property type="nucleotide sequence ID" value="NZ_JALBGC010000001.1"/>
</dbReference>